<comment type="catalytic activity">
    <reaction evidence="1 5">
        <text>uridine(55) in tRNA = pseudouridine(55) in tRNA</text>
        <dbReference type="Rhea" id="RHEA:42532"/>
        <dbReference type="Rhea" id="RHEA-COMP:10101"/>
        <dbReference type="Rhea" id="RHEA-COMP:10102"/>
        <dbReference type="ChEBI" id="CHEBI:65314"/>
        <dbReference type="ChEBI" id="CHEBI:65315"/>
        <dbReference type="EC" id="5.4.99.25"/>
    </reaction>
</comment>
<dbReference type="PANTHER" id="PTHR13767:SF2">
    <property type="entry name" value="PSEUDOURIDYLATE SYNTHASE TRUB1"/>
    <property type="match status" value="1"/>
</dbReference>
<evidence type="ECO:0000256" key="1">
    <source>
        <dbReference type="ARBA" id="ARBA00000385"/>
    </source>
</evidence>
<dbReference type="CDD" id="cd02573">
    <property type="entry name" value="PseudoU_synth_EcTruB"/>
    <property type="match status" value="1"/>
</dbReference>
<proteinExistence type="inferred from homology"/>
<dbReference type="GO" id="GO:0031119">
    <property type="term" value="P:tRNA pseudouridine synthesis"/>
    <property type="evidence" value="ECO:0007669"/>
    <property type="project" value="UniProtKB-UniRule"/>
</dbReference>
<sequence length="224" mass="24754">MNNNSQIILADKPCGMTSHDVVDYYRKKLGIKKVGHAGTLDPLATGLLIILAGNAAKQQSNFMKLDKEYEATVTFGQERDSYDSQGEIIAECPIDKLGQLSEEKVKKELVGFTGLIKQTVPAYSAVKFKGKKLYEYARAGQSDELVLPTRKVTITRIDLLEFCPLIEGSLPWAKLRIACSSGTYIRSLAHDLGNKLDVYGYISQLRRTKIGGYSVDQSEEVKAA</sequence>
<evidence type="ECO:0000259" key="6">
    <source>
        <dbReference type="Pfam" id="PF01509"/>
    </source>
</evidence>
<dbReference type="HAMAP" id="MF_01080">
    <property type="entry name" value="TruB_bact"/>
    <property type="match status" value="1"/>
</dbReference>
<dbReference type="NCBIfam" id="TIGR00431">
    <property type="entry name" value="TruB"/>
    <property type="match status" value="1"/>
</dbReference>
<dbReference type="InterPro" id="IPR020103">
    <property type="entry name" value="PsdUridine_synth_cat_dom_sf"/>
</dbReference>
<feature type="active site" description="Nucleophile" evidence="5">
    <location>
        <position position="41"/>
    </location>
</feature>
<dbReference type="InterPro" id="IPR014780">
    <property type="entry name" value="tRNA_psdUridine_synth_TruB"/>
</dbReference>
<dbReference type="Proteomes" id="UP000231414">
    <property type="component" value="Unassembled WGS sequence"/>
</dbReference>
<dbReference type="Pfam" id="PF16198">
    <property type="entry name" value="TruB_C_2"/>
    <property type="match status" value="1"/>
</dbReference>
<dbReference type="InterPro" id="IPR032819">
    <property type="entry name" value="TruB_C"/>
</dbReference>
<dbReference type="GO" id="GO:1990481">
    <property type="term" value="P:mRNA pseudouridine synthesis"/>
    <property type="evidence" value="ECO:0007669"/>
    <property type="project" value="TreeGrafter"/>
</dbReference>
<comment type="similarity">
    <text evidence="2 5">Belongs to the pseudouridine synthase TruB family. Type 1 subfamily.</text>
</comment>
<feature type="domain" description="tRNA pseudouridylate synthase B C-terminal" evidence="7">
    <location>
        <begin position="186"/>
        <end position="217"/>
    </location>
</feature>
<evidence type="ECO:0000259" key="7">
    <source>
        <dbReference type="Pfam" id="PF16198"/>
    </source>
</evidence>
<dbReference type="GO" id="GO:0160148">
    <property type="term" value="F:tRNA pseudouridine(55) synthase activity"/>
    <property type="evidence" value="ECO:0007669"/>
    <property type="project" value="UniProtKB-EC"/>
</dbReference>
<evidence type="ECO:0000256" key="2">
    <source>
        <dbReference type="ARBA" id="ARBA00005642"/>
    </source>
</evidence>
<dbReference type="GO" id="GO:0003723">
    <property type="term" value="F:RNA binding"/>
    <property type="evidence" value="ECO:0007669"/>
    <property type="project" value="InterPro"/>
</dbReference>
<evidence type="ECO:0000256" key="3">
    <source>
        <dbReference type="ARBA" id="ARBA00022694"/>
    </source>
</evidence>
<evidence type="ECO:0000313" key="9">
    <source>
        <dbReference type="Proteomes" id="UP000231414"/>
    </source>
</evidence>
<dbReference type="AlphaFoldDB" id="A0A2H0X6J1"/>
<dbReference type="SUPFAM" id="SSF55120">
    <property type="entry name" value="Pseudouridine synthase"/>
    <property type="match status" value="1"/>
</dbReference>
<comment type="caution">
    <text evidence="8">The sequence shown here is derived from an EMBL/GenBank/DDBJ whole genome shotgun (WGS) entry which is preliminary data.</text>
</comment>
<dbReference type="InterPro" id="IPR002501">
    <property type="entry name" value="PsdUridine_synth_N"/>
</dbReference>
<name>A0A2H0X6J1_UNCKA</name>
<dbReference type="PANTHER" id="PTHR13767">
    <property type="entry name" value="TRNA-PSEUDOURIDINE SYNTHASE"/>
    <property type="match status" value="1"/>
</dbReference>
<dbReference type="EMBL" id="PEYW01000048">
    <property type="protein sequence ID" value="PIS20543.1"/>
    <property type="molecule type" value="Genomic_DNA"/>
</dbReference>
<organism evidence="8 9">
    <name type="scientific">candidate division WWE3 bacterium CG08_land_8_20_14_0_20_43_13</name>
    <dbReference type="NCBI Taxonomy" id="1975087"/>
    <lineage>
        <taxon>Bacteria</taxon>
        <taxon>Katanobacteria</taxon>
    </lineage>
</organism>
<evidence type="ECO:0000313" key="8">
    <source>
        <dbReference type="EMBL" id="PIS20543.1"/>
    </source>
</evidence>
<accession>A0A2H0X6J1</accession>
<keyword evidence="3 5" id="KW-0819">tRNA processing</keyword>
<dbReference type="Pfam" id="PF01509">
    <property type="entry name" value="TruB_N"/>
    <property type="match status" value="1"/>
</dbReference>
<protein>
    <recommendedName>
        <fullName evidence="5">tRNA pseudouridine synthase B</fullName>
        <ecNumber evidence="5">5.4.99.25</ecNumber>
    </recommendedName>
    <alternativeName>
        <fullName evidence="5">tRNA pseudouridine(55) synthase</fullName>
        <shortName evidence="5">Psi55 synthase</shortName>
    </alternativeName>
    <alternativeName>
        <fullName evidence="5">tRNA pseudouridylate synthase</fullName>
    </alternativeName>
    <alternativeName>
        <fullName evidence="5">tRNA-uridine isomerase</fullName>
    </alternativeName>
</protein>
<reference evidence="9" key="1">
    <citation type="submission" date="2017-09" db="EMBL/GenBank/DDBJ databases">
        <title>Depth-based differentiation of microbial function through sediment-hosted aquifers and enrichment of novel symbionts in the deep terrestrial subsurface.</title>
        <authorList>
            <person name="Probst A.J."/>
            <person name="Ladd B."/>
            <person name="Jarett J.K."/>
            <person name="Geller-Mcgrath D.E."/>
            <person name="Sieber C.M.K."/>
            <person name="Emerson J.B."/>
            <person name="Anantharaman K."/>
            <person name="Thomas B.C."/>
            <person name="Malmstrom R."/>
            <person name="Stieglmeier M."/>
            <person name="Klingl A."/>
            <person name="Woyke T."/>
            <person name="Ryan C.M."/>
            <person name="Banfield J.F."/>
        </authorList>
    </citation>
    <scope>NUCLEOTIDE SEQUENCE [LARGE SCALE GENOMIC DNA]</scope>
</reference>
<evidence type="ECO:0000256" key="5">
    <source>
        <dbReference type="HAMAP-Rule" id="MF_01080"/>
    </source>
</evidence>
<dbReference type="Gene3D" id="3.30.2350.10">
    <property type="entry name" value="Pseudouridine synthase"/>
    <property type="match status" value="1"/>
</dbReference>
<keyword evidence="4 5" id="KW-0413">Isomerase</keyword>
<comment type="function">
    <text evidence="5">Responsible for synthesis of pseudouridine from uracil-55 in the psi GC loop of transfer RNAs.</text>
</comment>
<evidence type="ECO:0000256" key="4">
    <source>
        <dbReference type="ARBA" id="ARBA00023235"/>
    </source>
</evidence>
<gene>
    <name evidence="5 8" type="primary">truB</name>
    <name evidence="8" type="ORF">COT52_03185</name>
</gene>
<feature type="domain" description="Pseudouridine synthase II N-terminal" evidence="6">
    <location>
        <begin position="26"/>
        <end position="185"/>
    </location>
</feature>
<dbReference type="EC" id="5.4.99.25" evidence="5"/>